<feature type="domain" description="Small ribosomal subunit protein uS4 N-terminal" evidence="12">
    <location>
        <begin position="3"/>
        <end position="97"/>
    </location>
</feature>
<evidence type="ECO:0000256" key="6">
    <source>
        <dbReference type="ARBA" id="ARBA00022980"/>
    </source>
</evidence>
<keyword evidence="6 10" id="KW-0689">Ribosomal protein</keyword>
<dbReference type="InterPro" id="IPR005709">
    <property type="entry name" value="Ribosomal_uS4_bac-type"/>
</dbReference>
<evidence type="ECO:0000256" key="7">
    <source>
        <dbReference type="ARBA" id="ARBA00023274"/>
    </source>
</evidence>
<dbReference type="NCBIfam" id="TIGR01017">
    <property type="entry name" value="rpsD_bact"/>
    <property type="match status" value="1"/>
</dbReference>
<organism evidence="13 14">
    <name type="scientific">Clostridium putrefaciens</name>
    <dbReference type="NCBI Taxonomy" id="99675"/>
    <lineage>
        <taxon>Bacteria</taxon>
        <taxon>Bacillati</taxon>
        <taxon>Bacillota</taxon>
        <taxon>Clostridia</taxon>
        <taxon>Eubacteriales</taxon>
        <taxon>Clostridiaceae</taxon>
        <taxon>Clostridium</taxon>
    </lineage>
</organism>
<comment type="similarity">
    <text evidence="3 10">Belongs to the universal ribosomal protein uS4 family.</text>
</comment>
<dbReference type="SMART" id="SM00363">
    <property type="entry name" value="S4"/>
    <property type="match status" value="1"/>
</dbReference>
<evidence type="ECO:0000256" key="10">
    <source>
        <dbReference type="HAMAP-Rule" id="MF_01306"/>
    </source>
</evidence>
<dbReference type="OrthoDB" id="9803672at2"/>
<dbReference type="GO" id="GO:0003735">
    <property type="term" value="F:structural constituent of ribosome"/>
    <property type="evidence" value="ECO:0007669"/>
    <property type="project" value="InterPro"/>
</dbReference>
<evidence type="ECO:0000313" key="13">
    <source>
        <dbReference type="EMBL" id="SUY48236.1"/>
    </source>
</evidence>
<evidence type="ECO:0000259" key="11">
    <source>
        <dbReference type="SMART" id="SM00363"/>
    </source>
</evidence>
<dbReference type="EMBL" id="UFWZ01000001">
    <property type="protein sequence ID" value="SUY48236.1"/>
    <property type="molecule type" value="Genomic_DNA"/>
</dbReference>
<dbReference type="AlphaFoldDB" id="A0A381JCT4"/>
<dbReference type="SMART" id="SM01390">
    <property type="entry name" value="Ribosomal_S4"/>
    <property type="match status" value="1"/>
</dbReference>
<evidence type="ECO:0000256" key="2">
    <source>
        <dbReference type="ARBA" id="ARBA00003866"/>
    </source>
</evidence>
<proteinExistence type="inferred from homology"/>
<evidence type="ECO:0000256" key="3">
    <source>
        <dbReference type="ARBA" id="ARBA00007465"/>
    </source>
</evidence>
<dbReference type="RefSeq" id="WP_115642077.1">
    <property type="nucleotide sequence ID" value="NZ_UFWZ01000001.1"/>
</dbReference>
<protein>
    <recommendedName>
        <fullName evidence="9 10">Small ribosomal subunit protein uS4</fullName>
    </recommendedName>
</protein>
<dbReference type="InterPro" id="IPR036986">
    <property type="entry name" value="S4_RNA-bd_sf"/>
</dbReference>
<dbReference type="Gene3D" id="3.10.290.10">
    <property type="entry name" value="RNA-binding S4 domain"/>
    <property type="match status" value="1"/>
</dbReference>
<gene>
    <name evidence="13" type="primary">rpsD_1</name>
    <name evidence="10" type="synonym">rpsD</name>
    <name evidence="13" type="ORF">NCTC9836_02612</name>
</gene>
<dbReference type="Pfam" id="PF00163">
    <property type="entry name" value="Ribosomal_S4"/>
    <property type="match status" value="1"/>
</dbReference>
<evidence type="ECO:0000259" key="12">
    <source>
        <dbReference type="SMART" id="SM01390"/>
    </source>
</evidence>
<dbReference type="InterPro" id="IPR002942">
    <property type="entry name" value="S4_RNA-bd"/>
</dbReference>
<dbReference type="NCBIfam" id="NF003717">
    <property type="entry name" value="PRK05327.1"/>
    <property type="match status" value="1"/>
</dbReference>
<evidence type="ECO:0000256" key="1">
    <source>
        <dbReference type="ARBA" id="ARBA00003004"/>
    </source>
</evidence>
<reference evidence="13 14" key="1">
    <citation type="submission" date="2018-06" db="EMBL/GenBank/DDBJ databases">
        <authorList>
            <consortium name="Pathogen Informatics"/>
            <person name="Doyle S."/>
        </authorList>
    </citation>
    <scope>NUCLEOTIDE SEQUENCE [LARGE SCALE GENOMIC DNA]</scope>
    <source>
        <strain evidence="13 14">NCTC9836</strain>
    </source>
</reference>
<dbReference type="PROSITE" id="PS50889">
    <property type="entry name" value="S4"/>
    <property type="match status" value="1"/>
</dbReference>
<dbReference type="Proteomes" id="UP000254664">
    <property type="component" value="Unassembled WGS sequence"/>
</dbReference>
<keyword evidence="14" id="KW-1185">Reference proteome</keyword>
<comment type="function">
    <text evidence="2 10">One of the primary rRNA binding proteins, it binds directly to 16S rRNA where it nucleates assembly of the body of the 30S subunit.</text>
</comment>
<dbReference type="GO" id="GO:0006412">
    <property type="term" value="P:translation"/>
    <property type="evidence" value="ECO:0007669"/>
    <property type="project" value="UniProtKB-UniRule"/>
</dbReference>
<dbReference type="HAMAP" id="MF_01306_B">
    <property type="entry name" value="Ribosomal_uS4_B"/>
    <property type="match status" value="1"/>
</dbReference>
<evidence type="ECO:0000256" key="5">
    <source>
        <dbReference type="ARBA" id="ARBA00022884"/>
    </source>
</evidence>
<sequence>MARYTEATCRLCRREGMKLFLKGDRCYTDKCAFARRAYAPGQHGQSRKKVSNYGLQLREKQKAKRIYGVLEKQFRTYYEKADKQRGITGENLLRLLEMRLDNVAYKFGYGASRTEARQLVTHGHFLVNGSKVDIPSYQVSINDVVSICDKSKATEKFKIFAENPKTLPSWLTANPENFEGTVIAEPSRQDIDAPINETLIVELYSK</sequence>
<dbReference type="GO" id="GO:0042274">
    <property type="term" value="P:ribosomal small subunit biogenesis"/>
    <property type="evidence" value="ECO:0007669"/>
    <property type="project" value="TreeGrafter"/>
</dbReference>
<dbReference type="InterPro" id="IPR022801">
    <property type="entry name" value="Ribosomal_uS4"/>
</dbReference>
<accession>A0A381JCT4</accession>
<dbReference type="PANTHER" id="PTHR11831">
    <property type="entry name" value="30S 40S RIBOSOMAL PROTEIN"/>
    <property type="match status" value="1"/>
</dbReference>
<evidence type="ECO:0000313" key="14">
    <source>
        <dbReference type="Proteomes" id="UP000254664"/>
    </source>
</evidence>
<comment type="subunit">
    <text evidence="8 10">Part of the 30S ribosomal subunit. Contacts protein S5. The interaction surface between S4 and S5 is involved in control of translational fidelity.</text>
</comment>
<name>A0A381JCT4_9CLOT</name>
<dbReference type="Pfam" id="PF01479">
    <property type="entry name" value="S4"/>
    <property type="match status" value="1"/>
</dbReference>
<keyword evidence="5 10" id="KW-0694">RNA-binding</keyword>
<comment type="function">
    <text evidence="1 10">With S5 and S12 plays an important role in translational accuracy.</text>
</comment>
<dbReference type="InterPro" id="IPR001912">
    <property type="entry name" value="Ribosomal_uS4_N"/>
</dbReference>
<dbReference type="GO" id="GO:0019843">
    <property type="term" value="F:rRNA binding"/>
    <property type="evidence" value="ECO:0007669"/>
    <property type="project" value="UniProtKB-UniRule"/>
</dbReference>
<dbReference type="CDD" id="cd00165">
    <property type="entry name" value="S4"/>
    <property type="match status" value="1"/>
</dbReference>
<dbReference type="GO" id="GO:0015935">
    <property type="term" value="C:small ribosomal subunit"/>
    <property type="evidence" value="ECO:0007669"/>
    <property type="project" value="InterPro"/>
</dbReference>
<dbReference type="Gene3D" id="1.10.1050.10">
    <property type="entry name" value="Ribosomal Protein S4 Delta 41, Chain A, domain 1"/>
    <property type="match status" value="1"/>
</dbReference>
<feature type="domain" description="RNA-binding S4" evidence="11">
    <location>
        <begin position="98"/>
        <end position="160"/>
    </location>
</feature>
<evidence type="ECO:0000256" key="4">
    <source>
        <dbReference type="ARBA" id="ARBA00022730"/>
    </source>
</evidence>
<dbReference type="FunFam" id="3.10.290.10:FF:000001">
    <property type="entry name" value="30S ribosomal protein S4"/>
    <property type="match status" value="1"/>
</dbReference>
<keyword evidence="4 10" id="KW-0699">rRNA-binding</keyword>
<evidence type="ECO:0000256" key="9">
    <source>
        <dbReference type="ARBA" id="ARBA00035254"/>
    </source>
</evidence>
<keyword evidence="7 10" id="KW-0687">Ribonucleoprotein</keyword>
<dbReference type="FunFam" id="1.10.1050.10:FF:000001">
    <property type="entry name" value="30S ribosomal protein S4"/>
    <property type="match status" value="1"/>
</dbReference>
<dbReference type="SUPFAM" id="SSF55174">
    <property type="entry name" value="Alpha-L RNA-binding motif"/>
    <property type="match status" value="1"/>
</dbReference>
<dbReference type="PANTHER" id="PTHR11831:SF4">
    <property type="entry name" value="SMALL RIBOSOMAL SUBUNIT PROTEIN US4M"/>
    <property type="match status" value="1"/>
</dbReference>
<evidence type="ECO:0000256" key="8">
    <source>
        <dbReference type="ARBA" id="ARBA00025813"/>
    </source>
</evidence>